<dbReference type="GeneID" id="123037112"/>
<organism evidence="2 3">
    <name type="scientific">Drosophila rhopaloa</name>
    <name type="common">Fruit fly</name>
    <dbReference type="NCBI Taxonomy" id="1041015"/>
    <lineage>
        <taxon>Eukaryota</taxon>
        <taxon>Metazoa</taxon>
        <taxon>Ecdysozoa</taxon>
        <taxon>Arthropoda</taxon>
        <taxon>Hexapoda</taxon>
        <taxon>Insecta</taxon>
        <taxon>Pterygota</taxon>
        <taxon>Neoptera</taxon>
        <taxon>Endopterygota</taxon>
        <taxon>Diptera</taxon>
        <taxon>Brachycera</taxon>
        <taxon>Muscomorpha</taxon>
        <taxon>Ephydroidea</taxon>
        <taxon>Drosophilidae</taxon>
        <taxon>Drosophila</taxon>
        <taxon>Sophophora</taxon>
    </lineage>
</organism>
<protein>
    <submittedName>
        <fullName evidence="2">Uncharacterized protein</fullName>
    </submittedName>
</protein>
<dbReference type="InterPro" id="IPR050951">
    <property type="entry name" value="Retrovirus_Pol_polyprotein"/>
</dbReference>
<dbReference type="RefSeq" id="XP_044312544.1">
    <property type="nucleotide sequence ID" value="XM_044456609.1"/>
</dbReference>
<feature type="compositionally biased region" description="Basic and acidic residues" evidence="1">
    <location>
        <begin position="234"/>
        <end position="250"/>
    </location>
</feature>
<feature type="region of interest" description="Disordered" evidence="1">
    <location>
        <begin position="308"/>
        <end position="349"/>
    </location>
</feature>
<dbReference type="EnsemblMetazoa" id="XM_044456609.1">
    <property type="protein sequence ID" value="XP_044312544.1"/>
    <property type="gene ID" value="LOC123037112"/>
</dbReference>
<dbReference type="PANTHER" id="PTHR37984">
    <property type="entry name" value="PROTEIN CBG26694"/>
    <property type="match status" value="1"/>
</dbReference>
<reference evidence="3" key="1">
    <citation type="journal article" date="2021" name="Elife">
        <title>Highly contiguous assemblies of 101 drosophilid genomes.</title>
        <authorList>
            <person name="Kim B.Y."/>
            <person name="Wang J.R."/>
            <person name="Miller D.E."/>
            <person name="Barmina O."/>
            <person name="Delaney E."/>
            <person name="Thompson A."/>
            <person name="Comeault A.A."/>
            <person name="Peede D."/>
            <person name="D'Agostino E.R."/>
            <person name="Pelaez J."/>
            <person name="Aguilar J.M."/>
            <person name="Haji D."/>
            <person name="Matsunaga T."/>
            <person name="Armstrong E.E."/>
            <person name="Zych M."/>
            <person name="Ogawa Y."/>
            <person name="Stamenkovic-Radak M."/>
            <person name="Jelic M."/>
            <person name="Veselinovic M.S."/>
            <person name="Tanaskovic M."/>
            <person name="Eric P."/>
            <person name="Gao J.J."/>
            <person name="Katoh T.K."/>
            <person name="Toda M.J."/>
            <person name="Watabe H."/>
            <person name="Watada M."/>
            <person name="Davis J.S."/>
            <person name="Moyle L.C."/>
            <person name="Manoli G."/>
            <person name="Bertolini E."/>
            <person name="Kostal V."/>
            <person name="Hawley R.S."/>
            <person name="Takahashi A."/>
            <person name="Jones C.D."/>
            <person name="Price D.K."/>
            <person name="Whiteman N."/>
            <person name="Kopp A."/>
            <person name="Matute D.R."/>
            <person name="Petrov D.A."/>
        </authorList>
    </citation>
    <scope>NUCLEOTIDE SEQUENCE [LARGE SCALE GENOMIC DNA]</scope>
</reference>
<proteinExistence type="predicted"/>
<accession>A0ABM5J145</accession>
<reference evidence="2" key="2">
    <citation type="submission" date="2025-05" db="UniProtKB">
        <authorList>
            <consortium name="EnsemblMetazoa"/>
        </authorList>
    </citation>
    <scope>IDENTIFICATION</scope>
</reference>
<dbReference type="Proteomes" id="UP001652680">
    <property type="component" value="Unassembled WGS sequence"/>
</dbReference>
<evidence type="ECO:0000313" key="3">
    <source>
        <dbReference type="Proteomes" id="UP001652680"/>
    </source>
</evidence>
<sequence>MIAQLAGEDQTTWDEHLPELMLAYNSSVSESTKYSPAQLVFGKELRLPNTMFDRVTKGSGLQEESIEQRWNRLKGVRKEATQYTEEAAEQQKHHYNLRKGDWKPDVGDLVWCKTHYLSKAAEKFNAKLAPKYDGPWKVTNFVSPVIMTVRYQKTRKTKSIFIGNIKQKDEQIYGSGAKIPGQTRKVTGGTNDGKTHRAMAGTAQKRTAPAKMKTTAPSGSIQSRQGNSQTAKTAQEKRATETPDRDILELHEEEGAILSRTAKNDIKEKLVGKKPGKQQRWLVKDGEKIWRVTPPVLVLSSNWTAPDTRYSKRKKEAKAARAAPANPENSENPSERTNRTVKTMIAQLT</sequence>
<dbReference type="PANTHER" id="PTHR37984:SF5">
    <property type="entry name" value="PROTEIN NYNRIN-LIKE"/>
    <property type="match status" value="1"/>
</dbReference>
<evidence type="ECO:0000313" key="2">
    <source>
        <dbReference type="EnsemblMetazoa" id="XP_044312544.1"/>
    </source>
</evidence>
<evidence type="ECO:0000256" key="1">
    <source>
        <dbReference type="SAM" id="MobiDB-lite"/>
    </source>
</evidence>
<dbReference type="InterPro" id="IPR036397">
    <property type="entry name" value="RNaseH_sf"/>
</dbReference>
<name>A0ABM5J145_DRORH</name>
<keyword evidence="3" id="KW-1185">Reference proteome</keyword>
<feature type="compositionally biased region" description="Polar residues" evidence="1">
    <location>
        <begin position="215"/>
        <end position="233"/>
    </location>
</feature>
<feature type="region of interest" description="Disordered" evidence="1">
    <location>
        <begin position="177"/>
        <end position="250"/>
    </location>
</feature>
<dbReference type="Gene3D" id="3.30.420.10">
    <property type="entry name" value="Ribonuclease H-like superfamily/Ribonuclease H"/>
    <property type="match status" value="1"/>
</dbReference>
<feature type="compositionally biased region" description="Low complexity" evidence="1">
    <location>
        <begin position="320"/>
        <end position="332"/>
    </location>
</feature>